<proteinExistence type="predicted"/>
<name>A0A517DVA0_9FIRM</name>
<keyword evidence="2" id="KW-1185">Reference proteome</keyword>
<protein>
    <submittedName>
        <fullName evidence="1">Uncharacterized protein</fullName>
    </submittedName>
</protein>
<dbReference type="KEGG" id="sted:SPTER_26660"/>
<dbReference type="EMBL" id="CP036259">
    <property type="protein sequence ID" value="QDR81290.1"/>
    <property type="molecule type" value="Genomic_DNA"/>
</dbReference>
<sequence>MNCAKIGTEPHRDCLANQALATQKPTFVKGKLGEREIISYWLPIAGYPEHFIHFGVGVTIDYDAALEK</sequence>
<organism evidence="1 2">
    <name type="scientific">Sporomusa termitida</name>
    <dbReference type="NCBI Taxonomy" id="2377"/>
    <lineage>
        <taxon>Bacteria</taxon>
        <taxon>Bacillati</taxon>
        <taxon>Bacillota</taxon>
        <taxon>Negativicutes</taxon>
        <taxon>Selenomonadales</taxon>
        <taxon>Sporomusaceae</taxon>
        <taxon>Sporomusa</taxon>
    </lineage>
</organism>
<dbReference type="AlphaFoldDB" id="A0A517DVA0"/>
<accession>A0A517DVA0</accession>
<gene>
    <name evidence="1" type="ORF">SPTER_26660</name>
</gene>
<evidence type="ECO:0000313" key="1">
    <source>
        <dbReference type="EMBL" id="QDR81290.1"/>
    </source>
</evidence>
<evidence type="ECO:0000313" key="2">
    <source>
        <dbReference type="Proteomes" id="UP000320776"/>
    </source>
</evidence>
<dbReference type="Proteomes" id="UP000320776">
    <property type="component" value="Chromosome"/>
</dbReference>
<reference evidence="1 2" key="1">
    <citation type="submission" date="2019-02" db="EMBL/GenBank/DDBJ databases">
        <title>Closed genome of Sporomusa termitida DSM 4440.</title>
        <authorList>
            <person name="Poehlein A."/>
            <person name="Daniel R."/>
        </authorList>
    </citation>
    <scope>NUCLEOTIDE SEQUENCE [LARGE SCALE GENOMIC DNA]</scope>
    <source>
        <strain evidence="1 2">DSM 4440</strain>
    </source>
</reference>